<sequence length="125" mass="14162">MANISGSWLGTYWQQGNQTRFEATFVQNGNTIYGNILDDGHLGEATIHGEVIGRHISFVKSYRGNNKKLAAVNYNGAITEDGNSMSGKWDFFGMFGFEEWEAHRSDQNLESELKNYLTNKEPVYK</sequence>
<comment type="caution">
    <text evidence="1">The sequence shown here is derived from an EMBL/GenBank/DDBJ whole genome shotgun (WGS) entry which is preliminary data.</text>
</comment>
<protein>
    <submittedName>
        <fullName evidence="1">Uncharacterized protein</fullName>
    </submittedName>
</protein>
<name>A0ABX1LVY1_9CYAN</name>
<accession>A0ABX1LVY1</accession>
<dbReference type="RefSeq" id="WP_169365303.1">
    <property type="nucleotide sequence ID" value="NZ_JAAVJL010000003.1"/>
</dbReference>
<dbReference type="Proteomes" id="UP000738376">
    <property type="component" value="Unassembled WGS sequence"/>
</dbReference>
<evidence type="ECO:0000313" key="1">
    <source>
        <dbReference type="EMBL" id="NMF60335.1"/>
    </source>
</evidence>
<dbReference type="EMBL" id="JAAVJL010000003">
    <property type="protein sequence ID" value="NMF60335.1"/>
    <property type="molecule type" value="Genomic_DNA"/>
</dbReference>
<organism evidence="1 2">
    <name type="scientific">Pseudanabaena yagii GIHE-NHR1</name>
    <dbReference type="NCBI Taxonomy" id="2722753"/>
    <lineage>
        <taxon>Bacteria</taxon>
        <taxon>Bacillati</taxon>
        <taxon>Cyanobacteriota</taxon>
        <taxon>Cyanophyceae</taxon>
        <taxon>Pseudanabaenales</taxon>
        <taxon>Pseudanabaenaceae</taxon>
        <taxon>Pseudanabaena</taxon>
        <taxon>Pseudanabaena yagii</taxon>
    </lineage>
</organism>
<proteinExistence type="predicted"/>
<gene>
    <name evidence="1" type="ORF">HC246_20460</name>
</gene>
<reference evidence="1 2" key="1">
    <citation type="submission" date="2020-03" db="EMBL/GenBank/DDBJ databases">
        <title>Draft Genome Sequence of 2-Methylisoborneol Producing Pseudanabaena yagii Strain GIHE-NHR1 Isolated from North Han River in South Korea.</title>
        <authorList>
            <person name="Jeong J."/>
        </authorList>
    </citation>
    <scope>NUCLEOTIDE SEQUENCE [LARGE SCALE GENOMIC DNA]</scope>
    <source>
        <strain evidence="1 2">GIHE-NHR1</strain>
    </source>
</reference>
<evidence type="ECO:0000313" key="2">
    <source>
        <dbReference type="Proteomes" id="UP000738376"/>
    </source>
</evidence>
<keyword evidence="2" id="KW-1185">Reference proteome</keyword>